<dbReference type="PROSITE" id="PS50842">
    <property type="entry name" value="EXPANSIN_EG45"/>
    <property type="match status" value="1"/>
</dbReference>
<dbReference type="InterPro" id="IPR049818">
    <property type="entry name" value="Expansin_EXLX1-like"/>
</dbReference>
<dbReference type="Gene3D" id="2.40.40.10">
    <property type="entry name" value="RlpA-like domain"/>
    <property type="match status" value="1"/>
</dbReference>
<dbReference type="PANTHER" id="PTHR31836">
    <property type="match status" value="1"/>
</dbReference>
<dbReference type="Pfam" id="PF03330">
    <property type="entry name" value="DPBB_1"/>
    <property type="match status" value="1"/>
</dbReference>
<dbReference type="EMBL" id="FMCS01000013">
    <property type="protein sequence ID" value="SCF31015.1"/>
    <property type="molecule type" value="Genomic_DNA"/>
</dbReference>
<evidence type="ECO:0000259" key="4">
    <source>
        <dbReference type="PROSITE" id="PS50842"/>
    </source>
</evidence>
<feature type="region of interest" description="Disordered" evidence="2">
    <location>
        <begin position="287"/>
        <end position="327"/>
    </location>
</feature>
<dbReference type="AlphaFoldDB" id="A0A1C4ZDP9"/>
<proteinExistence type="predicted"/>
<dbReference type="RefSeq" id="WP_091269596.1">
    <property type="nucleotide sequence ID" value="NZ_FMCS01000013.1"/>
</dbReference>
<keyword evidence="3" id="KW-1133">Transmembrane helix</keyword>
<dbReference type="SUPFAM" id="SSF49590">
    <property type="entry name" value="PHL pollen allergen"/>
    <property type="match status" value="1"/>
</dbReference>
<keyword evidence="3" id="KW-0812">Transmembrane</keyword>
<dbReference type="Proteomes" id="UP000199629">
    <property type="component" value="Unassembled WGS sequence"/>
</dbReference>
<evidence type="ECO:0000313" key="6">
    <source>
        <dbReference type="Proteomes" id="UP000199629"/>
    </source>
</evidence>
<protein>
    <submittedName>
        <fullName evidence="5">Peptidoglycan-binding domain-containing protein, expansin</fullName>
    </submittedName>
</protein>
<dbReference type="InterPro" id="IPR051477">
    <property type="entry name" value="Expansin_CellWall"/>
</dbReference>
<gene>
    <name evidence="5" type="ORF">GA0070214_113163</name>
</gene>
<evidence type="ECO:0000256" key="2">
    <source>
        <dbReference type="SAM" id="MobiDB-lite"/>
    </source>
</evidence>
<accession>A0A1C4ZDP9</accession>
<dbReference type="InterPro" id="IPR036749">
    <property type="entry name" value="Expansin_CBD_sf"/>
</dbReference>
<sequence length="346" mass="35026">MTDGSAPRRPLPTRDEAPPTRAGRRRAPAGPRRWLAAGGLAALAAVVGVTLAVRGGAAPACAAPPPRALPAGVHAGVHAGMLAAPPLGGTVHSGKATFYDSKGAGGNCSRPAAPANRLYVALGPSEYAAGASCGGHLDVTGPKGTVRVLVMDQCPECEPGHLDLSAEAFARIADPVQGVVKVSYRAVVDPPLPGPLTFRIKEGASQWWFAVLIGDHGNPLRAVEVRQGGSWRAATRQDYNYWLIPAGAGPGPYTIRVTDAYGHRATATGIRMLPGQVQRSTVRMYGAGAGSPARSAKPSRSPTARPSPRPSVSATPSLSTSPGSPAVLDAAAGAPATAAPVPAACG</sequence>
<dbReference type="CDD" id="cd22272">
    <property type="entry name" value="DPBB_EXLX1-like"/>
    <property type="match status" value="1"/>
</dbReference>
<dbReference type="InterPro" id="IPR007117">
    <property type="entry name" value="Expansin_CBD"/>
</dbReference>
<name>A0A1C4ZDP9_9ACTN</name>
<dbReference type="SUPFAM" id="SSF50685">
    <property type="entry name" value="Barwin-like endoglucanases"/>
    <property type="match status" value="1"/>
</dbReference>
<reference evidence="6" key="1">
    <citation type="submission" date="2016-06" db="EMBL/GenBank/DDBJ databases">
        <authorList>
            <person name="Varghese N."/>
            <person name="Submissions Spin"/>
        </authorList>
    </citation>
    <scope>NUCLEOTIDE SEQUENCE [LARGE SCALE GENOMIC DNA]</scope>
    <source>
        <strain evidence="6">DSM 45246</strain>
    </source>
</reference>
<feature type="transmembrane region" description="Helical" evidence="3">
    <location>
        <begin position="34"/>
        <end position="53"/>
    </location>
</feature>
<dbReference type="Pfam" id="PF01357">
    <property type="entry name" value="Expansin_C"/>
    <property type="match status" value="1"/>
</dbReference>
<keyword evidence="1" id="KW-0732">Signal</keyword>
<organism evidence="5 6">
    <name type="scientific">Micromonospora chaiyaphumensis</name>
    <dbReference type="NCBI Taxonomy" id="307119"/>
    <lineage>
        <taxon>Bacteria</taxon>
        <taxon>Bacillati</taxon>
        <taxon>Actinomycetota</taxon>
        <taxon>Actinomycetes</taxon>
        <taxon>Micromonosporales</taxon>
        <taxon>Micromonosporaceae</taxon>
        <taxon>Micromonospora</taxon>
    </lineage>
</organism>
<feature type="compositionally biased region" description="Low complexity" evidence="2">
    <location>
        <begin position="291"/>
        <end position="317"/>
    </location>
</feature>
<keyword evidence="6" id="KW-1185">Reference proteome</keyword>
<feature type="domain" description="Expansin-like EG45" evidence="4">
    <location>
        <begin position="105"/>
        <end position="187"/>
    </location>
</feature>
<evidence type="ECO:0000256" key="3">
    <source>
        <dbReference type="SAM" id="Phobius"/>
    </source>
</evidence>
<dbReference type="PANTHER" id="PTHR31836:SF21">
    <property type="entry name" value="EXPANSIN-LIKE PROTEIN 7"/>
    <property type="match status" value="1"/>
</dbReference>
<dbReference type="InterPro" id="IPR007112">
    <property type="entry name" value="Expansin/allergen_DPBB_dom"/>
</dbReference>
<dbReference type="Gene3D" id="2.60.40.760">
    <property type="entry name" value="Expansin, cellulose-binding-like domain"/>
    <property type="match status" value="1"/>
</dbReference>
<dbReference type="InterPro" id="IPR009009">
    <property type="entry name" value="RlpA-like_DPBB"/>
</dbReference>
<evidence type="ECO:0000256" key="1">
    <source>
        <dbReference type="ARBA" id="ARBA00022729"/>
    </source>
</evidence>
<evidence type="ECO:0000313" key="5">
    <source>
        <dbReference type="EMBL" id="SCF31015.1"/>
    </source>
</evidence>
<feature type="region of interest" description="Disordered" evidence="2">
    <location>
        <begin position="1"/>
        <end position="30"/>
    </location>
</feature>
<keyword evidence="3" id="KW-0472">Membrane</keyword>
<dbReference type="NCBIfam" id="NF041144">
    <property type="entry name" value="expansin_EXLX1"/>
    <property type="match status" value="1"/>
</dbReference>
<dbReference type="InterPro" id="IPR036908">
    <property type="entry name" value="RlpA-like_sf"/>
</dbReference>